<evidence type="ECO:0000313" key="2">
    <source>
        <dbReference type="EMBL" id="CAH9052304.1"/>
    </source>
</evidence>
<comment type="caution">
    <text evidence="2">The sequence shown here is derived from an EMBL/GenBank/DDBJ whole genome shotgun (WGS) entry which is preliminary data.</text>
</comment>
<reference evidence="2" key="1">
    <citation type="submission" date="2022-07" db="EMBL/GenBank/DDBJ databases">
        <authorList>
            <person name="Macas J."/>
            <person name="Novak P."/>
            <person name="Neumann P."/>
        </authorList>
    </citation>
    <scope>NUCLEOTIDE SEQUENCE</scope>
</reference>
<organism evidence="2 3">
    <name type="scientific">Cuscuta europaea</name>
    <name type="common">European dodder</name>
    <dbReference type="NCBI Taxonomy" id="41803"/>
    <lineage>
        <taxon>Eukaryota</taxon>
        <taxon>Viridiplantae</taxon>
        <taxon>Streptophyta</taxon>
        <taxon>Embryophyta</taxon>
        <taxon>Tracheophyta</taxon>
        <taxon>Spermatophyta</taxon>
        <taxon>Magnoliopsida</taxon>
        <taxon>eudicotyledons</taxon>
        <taxon>Gunneridae</taxon>
        <taxon>Pentapetalae</taxon>
        <taxon>asterids</taxon>
        <taxon>lamiids</taxon>
        <taxon>Solanales</taxon>
        <taxon>Convolvulaceae</taxon>
        <taxon>Cuscuteae</taxon>
        <taxon>Cuscuta</taxon>
        <taxon>Cuscuta subgen. Cuscuta</taxon>
    </lineage>
</organism>
<dbReference type="OrthoDB" id="1730120at2759"/>
<dbReference type="EMBL" id="CAMAPE010000002">
    <property type="protein sequence ID" value="CAH9052304.1"/>
    <property type="molecule type" value="Genomic_DNA"/>
</dbReference>
<keyword evidence="3" id="KW-1185">Reference proteome</keyword>
<name>A0A9P0VSI5_CUSEU</name>
<proteinExistence type="predicted"/>
<dbReference type="Pfam" id="PF14223">
    <property type="entry name" value="Retrotran_gag_2"/>
    <property type="match status" value="1"/>
</dbReference>
<dbReference type="AlphaFoldDB" id="A0A9P0VSI5"/>
<accession>A0A9P0VSI5</accession>
<feature type="non-terminal residue" evidence="2">
    <location>
        <position position="225"/>
    </location>
</feature>
<feature type="region of interest" description="Disordered" evidence="1">
    <location>
        <begin position="186"/>
        <end position="225"/>
    </location>
</feature>
<evidence type="ECO:0000256" key="1">
    <source>
        <dbReference type="SAM" id="MobiDB-lite"/>
    </source>
</evidence>
<evidence type="ECO:0008006" key="4">
    <source>
        <dbReference type="Google" id="ProtNLM"/>
    </source>
</evidence>
<dbReference type="Proteomes" id="UP001152484">
    <property type="component" value="Unassembled WGS sequence"/>
</dbReference>
<evidence type="ECO:0000313" key="3">
    <source>
        <dbReference type="Proteomes" id="UP001152484"/>
    </source>
</evidence>
<feature type="compositionally biased region" description="Polar residues" evidence="1">
    <location>
        <begin position="216"/>
        <end position="225"/>
    </location>
</feature>
<sequence length="225" mass="25660">MSANMYGMLPFNGKTDFDIWKQKIKCVLIQQKVFRAVSELYLDSDDSAKIAEMNETACSTIYLNLSDYVLRKVGILDSAKKLWDKLDDLYTDTSLPGKLFLLEKFFRFRLDLTKDIDENLDIFNKLIQNIKQSGDKHIDDYTAVVLLNAIPDSYNDVKSAIKYGRDDVTLDIVVNGLKSKELDLKHNRSISSQPKDSGEAMFVRGRSKSRSKNQKQDAQAKNSNP</sequence>
<gene>
    <name evidence="2" type="ORF">CEURO_LOCUS319</name>
</gene>
<protein>
    <recommendedName>
        <fullName evidence="4">Retrovirus-related Pol polyprotein from transposon TNT 1-94</fullName>
    </recommendedName>
</protein>